<dbReference type="Proteomes" id="UP000316857">
    <property type="component" value="Segment"/>
</dbReference>
<dbReference type="Proteomes" id="UP000319027">
    <property type="component" value="Segment"/>
</dbReference>
<dbReference type="EMBL" id="MH121073">
    <property type="protein sequence ID" value="AZR66338.1"/>
    <property type="molecule type" value="Genomic_DNA"/>
</dbReference>
<evidence type="ECO:0000256" key="6">
    <source>
        <dbReference type="SAM" id="Coils"/>
    </source>
</evidence>
<dbReference type="GO" id="GO:0052031">
    <property type="term" value="P:symbiont-mediated perturbation of host defense response"/>
    <property type="evidence" value="ECO:0007669"/>
    <property type="project" value="InterPro"/>
</dbReference>
<dbReference type="EMBL" id="MH121098">
    <property type="protein sequence ID" value="AZR67230.1"/>
    <property type="molecule type" value="Genomic_DNA"/>
</dbReference>
<feature type="coiled-coil region" evidence="6">
    <location>
        <begin position="16"/>
        <end position="45"/>
    </location>
</feature>
<dbReference type="EMBL" id="MH121076">
    <property type="protein sequence ID" value="AZR66446.1"/>
    <property type="molecule type" value="Genomic_DNA"/>
</dbReference>
<proteinExistence type="inferred from homology"/>
<evidence type="ECO:0000313" key="7">
    <source>
        <dbReference type="EMBL" id="AZR66338.1"/>
    </source>
</evidence>
<evidence type="ECO:0000256" key="1">
    <source>
        <dbReference type="ARBA" id="ARBA00005829"/>
    </source>
</evidence>
<keyword evidence="4" id="KW-1085">Inhibition of host caspases by virus</keyword>
<keyword evidence="5" id="KW-1119">Modulation of host cell apoptosis by virus</keyword>
<evidence type="ECO:0000313" key="14">
    <source>
        <dbReference type="EMBL" id="QYJ58074.1"/>
    </source>
</evidence>
<dbReference type="Pfam" id="PF03307">
    <property type="entry name" value="Adeno_E3_15_3"/>
    <property type="match status" value="1"/>
</dbReference>
<dbReference type="EMBL" id="MZ151860">
    <property type="protein sequence ID" value="QYJ58074.1"/>
    <property type="molecule type" value="Genomic_DNA"/>
</dbReference>
<dbReference type="EMBL" id="MK041225">
    <property type="protein sequence ID" value="QDO15180.1"/>
    <property type="molecule type" value="Genomic_DNA"/>
</dbReference>
<reference evidence="14" key="3">
    <citation type="submission" date="2021-05" db="EMBL/GenBank/DDBJ databases">
        <authorList>
            <person name="Dubovitskiy N.A."/>
            <person name="Sobolev I.A."/>
            <person name="Kurskaya O.G."/>
            <person name="Anoshina A.V."/>
            <person name="Leonova N.V."/>
            <person name="Murashkina T.A."/>
            <person name="Solomatina M.V."/>
            <person name="Derko A.A."/>
            <person name="Saroyan T.A."/>
            <person name="Kabilov M.R."/>
            <person name="Tupikin A.E."/>
            <person name="Sharshov K.A."/>
            <person name="Shestopalov A.M."/>
        </authorList>
    </citation>
    <scope>NUCLEOTIDE SEQUENCE</scope>
    <source>
        <strain evidence="14">HAdVC/Novosibirsk/8.65Hp/2020</strain>
    </source>
</reference>
<evidence type="ECO:0000313" key="10">
    <source>
        <dbReference type="EMBL" id="AZR66446.1"/>
    </source>
</evidence>
<evidence type="ECO:0000256" key="2">
    <source>
        <dbReference type="ARBA" id="ARBA00022518"/>
    </source>
</evidence>
<organism evidence="9">
    <name type="scientific">Human mastadenovirus C</name>
    <dbReference type="NCBI Taxonomy" id="129951"/>
    <lineage>
        <taxon>Viruses</taxon>
        <taxon>Varidnaviria</taxon>
        <taxon>Bamfordvirae</taxon>
        <taxon>Preplasmiviricota</taxon>
        <taxon>Polisuviricotina</taxon>
        <taxon>Pharingeaviricetes</taxon>
        <taxon>Rowavirales</taxon>
        <taxon>Adenoviridae</taxon>
        <taxon>Mastadenovirus</taxon>
        <taxon>Mastadenovirus caesari</taxon>
    </lineage>
</organism>
<dbReference type="EMBL" id="MH121116">
    <property type="protein sequence ID" value="AZR67864.1"/>
    <property type="molecule type" value="Genomic_DNA"/>
</dbReference>
<accession>A0A3Q9HJA5</accession>
<sequence>MTDGLDLEMDGIITEQRLLQRRKAAAEQERLNQELQDMVNLHQCKRGIFCLVKQAKVTYEKDHTNHRLSYKLPAKRQKLLLMVGERPITVTQQSVETEGCLHFPCQGPEDLCTLIKTLCGLRDLIPFN</sequence>
<gene>
    <name evidence="13" type="primary">E3B</name>
</gene>
<keyword evidence="6" id="KW-0175">Coiled coil</keyword>
<dbReference type="GO" id="GO:0033668">
    <property type="term" value="P:symbiont-mediated suppression of host apoptosis"/>
    <property type="evidence" value="ECO:0007669"/>
    <property type="project" value="UniProtKB-KW"/>
</dbReference>
<evidence type="ECO:0000313" key="13">
    <source>
        <dbReference type="EMBL" id="QDO15180.1"/>
    </source>
</evidence>
<name>A0A3Q9HJA5_9ADEN</name>
<protein>
    <submittedName>
        <fullName evidence="9 13">E3 14.7K</fullName>
    </submittedName>
    <submittedName>
        <fullName evidence="14">E3 control protein 14.7 kDa</fullName>
    </submittedName>
</protein>
<dbReference type="Proteomes" id="UP000316554">
    <property type="component" value="Genome"/>
</dbReference>
<evidence type="ECO:0000256" key="3">
    <source>
        <dbReference type="ARBA" id="ARBA00022581"/>
    </source>
</evidence>
<dbReference type="EMBL" id="MH121075">
    <property type="protein sequence ID" value="AZR66410.1"/>
    <property type="molecule type" value="Genomic_DNA"/>
</dbReference>
<dbReference type="EMBL" id="MH121074">
    <property type="protein sequence ID" value="AZR66374.1"/>
    <property type="molecule type" value="Genomic_DNA"/>
</dbReference>
<dbReference type="Proteomes" id="UP000315815">
    <property type="component" value="Segment"/>
</dbReference>
<evidence type="ECO:0000313" key="11">
    <source>
        <dbReference type="EMBL" id="AZR67230.1"/>
    </source>
</evidence>
<dbReference type="Proteomes" id="UP000315094">
    <property type="component" value="Segment"/>
</dbReference>
<evidence type="ECO:0000313" key="12">
    <source>
        <dbReference type="EMBL" id="AZR67864.1"/>
    </source>
</evidence>
<comment type="similarity">
    <text evidence="1">Belongs to the adenoviridae E3_15 family.</text>
</comment>
<evidence type="ECO:0000313" key="8">
    <source>
        <dbReference type="EMBL" id="AZR66374.1"/>
    </source>
</evidence>
<dbReference type="Proteomes" id="UP000318423">
    <property type="component" value="Segment"/>
</dbReference>
<evidence type="ECO:0000313" key="9">
    <source>
        <dbReference type="EMBL" id="AZR66410.1"/>
    </source>
</evidence>
<keyword evidence="3" id="KW-0945">Host-virus interaction</keyword>
<reference evidence="9" key="2">
    <citation type="journal article" date="2019" name="Sci. Rep.">
        <title>Molecular Evolution of Human Adenovirus (HAdV) Species C.</title>
        <authorList>
            <person name="Dhingra A."/>
            <person name="Heim A."/>
        </authorList>
    </citation>
    <scope>NUCLEOTIDE SEQUENCE [LARGE SCALE GENOMIC DNA]</scope>
    <source>
        <strain evidence="11">30C1</strain>
        <strain evidence="7">4C1</strain>
        <strain evidence="12">50C1</strain>
        <strain evidence="8">5C1</strain>
        <strain evidence="9">6C1</strain>
        <strain evidence="10">7C1</strain>
    </source>
</reference>
<evidence type="ECO:0000256" key="4">
    <source>
        <dbReference type="ARBA" id="ARBA00022615"/>
    </source>
</evidence>
<keyword evidence="2" id="KW-0244">Early protein</keyword>
<evidence type="ECO:0000256" key="5">
    <source>
        <dbReference type="ARBA" id="ARBA00023323"/>
    </source>
</evidence>
<dbReference type="InterPro" id="IPR004985">
    <property type="entry name" value="Adeno_E3-15"/>
</dbReference>
<reference evidence="13" key="1">
    <citation type="submission" date="2018-10" db="EMBL/GenBank/DDBJ databases">
        <title>Molecular Evolution and Recombination Characteristics of Species C Human Adenovirus circulating in the Mainland of China.</title>
        <authorList>
            <person name="Mao N."/>
            <person name="Zhu Z."/>
            <person name="Rivailler P."/>
            <person name="Xu W."/>
        </authorList>
    </citation>
    <scope>NUCLEOTIDE SEQUENCE</scope>
    <source>
        <strain evidence="13">Human/Gansu-CHN/1111872/2015</strain>
    </source>
</reference>